<dbReference type="Proteomes" id="UP000694867">
    <property type="component" value="Unplaced"/>
</dbReference>
<evidence type="ECO:0000313" key="2">
    <source>
        <dbReference type="Proteomes" id="UP000694867"/>
    </source>
</evidence>
<reference evidence="3" key="1">
    <citation type="submission" date="2025-08" db="UniProtKB">
        <authorList>
            <consortium name="RefSeq"/>
        </authorList>
    </citation>
    <scope>IDENTIFICATION</scope>
</reference>
<name>A0AAJ6QS12_9ACAR</name>
<organism evidence="2 3">
    <name type="scientific">Galendromus occidentalis</name>
    <name type="common">western predatory mite</name>
    <dbReference type="NCBI Taxonomy" id="34638"/>
    <lineage>
        <taxon>Eukaryota</taxon>
        <taxon>Metazoa</taxon>
        <taxon>Ecdysozoa</taxon>
        <taxon>Arthropoda</taxon>
        <taxon>Chelicerata</taxon>
        <taxon>Arachnida</taxon>
        <taxon>Acari</taxon>
        <taxon>Parasitiformes</taxon>
        <taxon>Mesostigmata</taxon>
        <taxon>Gamasina</taxon>
        <taxon>Phytoseioidea</taxon>
        <taxon>Phytoseiidae</taxon>
        <taxon>Typhlodrominae</taxon>
        <taxon>Galendromus</taxon>
    </lineage>
</organism>
<accession>A0AAJ6QS12</accession>
<gene>
    <name evidence="3" type="primary">LOC100899322</name>
</gene>
<dbReference type="PROSITE" id="PS50082">
    <property type="entry name" value="WD_REPEATS_2"/>
    <property type="match status" value="1"/>
</dbReference>
<dbReference type="InterPro" id="IPR015943">
    <property type="entry name" value="WD40/YVTN_repeat-like_dom_sf"/>
</dbReference>
<dbReference type="GeneID" id="100899322"/>
<proteinExistence type="predicted"/>
<keyword evidence="1" id="KW-0853">WD repeat</keyword>
<dbReference type="RefSeq" id="XP_003742153.1">
    <property type="nucleotide sequence ID" value="XM_003742105.1"/>
</dbReference>
<evidence type="ECO:0000256" key="1">
    <source>
        <dbReference type="PROSITE-ProRule" id="PRU00221"/>
    </source>
</evidence>
<sequence>MDDQRMVVVAYDEIYVYDMSSEKPIYTRKTQTSIFKLEYFDGIALVAVHSSSIGLTLDIMKGQWISIIDLEDFTRYICASSNRMITGNLKGTIKLWDIRSGKCLRRHENANPVSAVALRLSFMITCCLEGDVFLFDYGNGQLIRRLFTIGYSWVRKFTTFVADDTKIVVPLKGCKPNDCLAIFHFDSDDYQPRERSKPLELIQPQLTYRFAKRIHLERKTSNGLH</sequence>
<dbReference type="AlphaFoldDB" id="A0AAJ6QS12"/>
<dbReference type="InterPro" id="IPR036322">
    <property type="entry name" value="WD40_repeat_dom_sf"/>
</dbReference>
<keyword evidence="2" id="KW-1185">Reference proteome</keyword>
<protein>
    <submittedName>
        <fullName evidence="3">F-box/WD repeat-containing protein 7</fullName>
    </submittedName>
</protein>
<dbReference type="KEGG" id="goe:100899322"/>
<dbReference type="Gene3D" id="2.130.10.10">
    <property type="entry name" value="YVTN repeat-like/Quinoprotein amine dehydrogenase"/>
    <property type="match status" value="1"/>
</dbReference>
<evidence type="ECO:0000313" key="3">
    <source>
        <dbReference type="RefSeq" id="XP_003742153.1"/>
    </source>
</evidence>
<feature type="repeat" description="WD" evidence="1">
    <location>
        <begin position="80"/>
        <end position="106"/>
    </location>
</feature>
<dbReference type="SUPFAM" id="SSF50978">
    <property type="entry name" value="WD40 repeat-like"/>
    <property type="match status" value="1"/>
</dbReference>
<dbReference type="InterPro" id="IPR001680">
    <property type="entry name" value="WD40_rpt"/>
</dbReference>